<reference evidence="1 2" key="1">
    <citation type="submission" date="2023-07" db="EMBL/GenBank/DDBJ databases">
        <title>Genomic Encyclopedia of Type Strains, Phase IV (KMG-IV): sequencing the most valuable type-strain genomes for metagenomic binning, comparative biology and taxonomic classification.</title>
        <authorList>
            <person name="Goeker M."/>
        </authorList>
    </citation>
    <scope>NUCLEOTIDE SEQUENCE [LARGE SCALE GENOMIC DNA]</scope>
    <source>
        <strain evidence="1 2">DSM 100301</strain>
    </source>
</reference>
<name>A0ABU0IBR4_9HYPH</name>
<keyword evidence="2" id="KW-1185">Reference proteome</keyword>
<sequence length="65" mass="6950">MSTIYLCEASRLKKYSAAVKGSQAVVTIEISVSDHGSLGFLLEELSKIEKAQKACGLTPPKPTKP</sequence>
<proteinExistence type="predicted"/>
<evidence type="ECO:0000313" key="2">
    <source>
        <dbReference type="Proteomes" id="UP001235269"/>
    </source>
</evidence>
<comment type="caution">
    <text evidence="1">The sequence shown here is derived from an EMBL/GenBank/DDBJ whole genome shotgun (WGS) entry which is preliminary data.</text>
</comment>
<evidence type="ECO:0000313" key="1">
    <source>
        <dbReference type="EMBL" id="MDQ0454689.1"/>
    </source>
</evidence>
<dbReference type="EMBL" id="JAUSWH010000002">
    <property type="protein sequence ID" value="MDQ0454689.1"/>
    <property type="molecule type" value="Genomic_DNA"/>
</dbReference>
<dbReference type="RefSeq" id="WP_307156894.1">
    <property type="nucleotide sequence ID" value="NZ_JAUSWH010000002.1"/>
</dbReference>
<accession>A0ABU0IBR4</accession>
<organism evidence="1 2">
    <name type="scientific">Rhizobium paknamense</name>
    <dbReference type="NCBI Taxonomy" id="1206817"/>
    <lineage>
        <taxon>Bacteria</taxon>
        <taxon>Pseudomonadati</taxon>
        <taxon>Pseudomonadota</taxon>
        <taxon>Alphaproteobacteria</taxon>
        <taxon>Hyphomicrobiales</taxon>
        <taxon>Rhizobiaceae</taxon>
        <taxon>Rhizobium/Agrobacterium group</taxon>
        <taxon>Rhizobium</taxon>
    </lineage>
</organism>
<gene>
    <name evidence="1" type="ORF">QO005_001016</name>
</gene>
<protein>
    <submittedName>
        <fullName evidence="1">Uncharacterized protein</fullName>
    </submittedName>
</protein>
<dbReference type="Proteomes" id="UP001235269">
    <property type="component" value="Unassembled WGS sequence"/>
</dbReference>